<evidence type="ECO:0000256" key="2">
    <source>
        <dbReference type="ARBA" id="ARBA00021898"/>
    </source>
</evidence>
<comment type="subcellular location">
    <subcellularLocation>
        <location evidence="11">Cell inner membrane</location>
        <topology evidence="11">Peripheral membrane protein</topology>
    </subcellularLocation>
    <subcellularLocation>
        <location evidence="11">Bacterial flagellum basal body</location>
    </subcellularLocation>
</comment>
<dbReference type="GO" id="GO:0003774">
    <property type="term" value="F:cytoskeletal motor activity"/>
    <property type="evidence" value="ECO:0007669"/>
    <property type="project" value="InterPro"/>
</dbReference>
<dbReference type="CDD" id="cd17908">
    <property type="entry name" value="FliM"/>
    <property type="match status" value="1"/>
</dbReference>
<dbReference type="PRINTS" id="PR00955">
    <property type="entry name" value="FLGMOTORFLIM"/>
</dbReference>
<evidence type="ECO:0000256" key="11">
    <source>
        <dbReference type="PIRNR" id="PIRNR002888"/>
    </source>
</evidence>
<evidence type="ECO:0000256" key="7">
    <source>
        <dbReference type="ARBA" id="ARBA00023136"/>
    </source>
</evidence>
<keyword evidence="4 11" id="KW-0145">Chemotaxis</keyword>
<organism evidence="13 14">
    <name type="scientific">Sphingomonas mucosissima</name>
    <dbReference type="NCBI Taxonomy" id="370959"/>
    <lineage>
        <taxon>Bacteria</taxon>
        <taxon>Pseudomonadati</taxon>
        <taxon>Pseudomonadota</taxon>
        <taxon>Alphaproteobacteria</taxon>
        <taxon>Sphingomonadales</taxon>
        <taxon>Sphingomonadaceae</taxon>
        <taxon>Sphingomonas</taxon>
    </lineage>
</organism>
<evidence type="ECO:0000259" key="12">
    <source>
        <dbReference type="Pfam" id="PF01052"/>
    </source>
</evidence>
<dbReference type="GO" id="GO:0009425">
    <property type="term" value="C:bacterial-type flagellum basal body"/>
    <property type="evidence" value="ECO:0007669"/>
    <property type="project" value="UniProtKB-SubCell"/>
</dbReference>
<dbReference type="GO" id="GO:0071978">
    <property type="term" value="P:bacterial-type flagellum-dependent swarming motility"/>
    <property type="evidence" value="ECO:0007669"/>
    <property type="project" value="TreeGrafter"/>
</dbReference>
<comment type="caution">
    <text evidence="13">The sequence shown here is derived from an EMBL/GenBank/DDBJ whole genome shotgun (WGS) entry which is preliminary data.</text>
</comment>
<dbReference type="GO" id="GO:0005886">
    <property type="term" value="C:plasma membrane"/>
    <property type="evidence" value="ECO:0007669"/>
    <property type="project" value="UniProtKB-SubCell"/>
</dbReference>
<evidence type="ECO:0000256" key="3">
    <source>
        <dbReference type="ARBA" id="ARBA00022475"/>
    </source>
</evidence>
<dbReference type="InterPro" id="IPR036429">
    <property type="entry name" value="SpoA-like_sf"/>
</dbReference>
<evidence type="ECO:0000256" key="8">
    <source>
        <dbReference type="ARBA" id="ARBA00023143"/>
    </source>
</evidence>
<evidence type="ECO:0000256" key="9">
    <source>
        <dbReference type="ARBA" id="ARBA00025044"/>
    </source>
</evidence>
<evidence type="ECO:0000256" key="5">
    <source>
        <dbReference type="ARBA" id="ARBA00022519"/>
    </source>
</evidence>
<dbReference type="AlphaFoldDB" id="A0A245ZF33"/>
<evidence type="ECO:0000256" key="4">
    <source>
        <dbReference type="ARBA" id="ARBA00022500"/>
    </source>
</evidence>
<dbReference type="RefSeq" id="WP_088335093.1">
    <property type="nucleotide sequence ID" value="NZ_NBBJ01000006.1"/>
</dbReference>
<sequence length="341" mass="37151">MSGEFQELEDFDLPEPPVLSPESDLAFDQAGIDALFGDVGQPLAPKSGLKAVIESNIISHERLPMLEVVYDRMIRSFATSMRSLTSDAIDVSIDEITSIRFGDFMSRVALPAMIGVFRVEEWENYGLITVDSGLIYAVVDALLGGRQGGASPVIDGRGFTTIETNLVSRMLQLALADMSASMQPITPNTMKLERIETSPRFAAIAGPTNICTVATFRVDMEGRGGRFSVLLPYATIEPVRHKLGQRFMGEKLGRDNIWEAHMASAIRQTEVLTDVVLGETMMELAEVRSLKVGQTIALHTAPGESLELQCGGIPLARAHVGQRSNNVAVRLVTDIAKGFRK</sequence>
<dbReference type="Gene3D" id="2.30.330.10">
    <property type="entry name" value="SpoA-like"/>
    <property type="match status" value="1"/>
</dbReference>
<dbReference type="EMBL" id="NBBJ01000006">
    <property type="protein sequence ID" value="OWK28329.1"/>
    <property type="molecule type" value="Genomic_DNA"/>
</dbReference>
<accession>A0A245ZF33</accession>
<dbReference type="InterPro" id="IPR028976">
    <property type="entry name" value="CheC-like_sf"/>
</dbReference>
<dbReference type="NCBIfam" id="TIGR01397">
    <property type="entry name" value="fliM_switch"/>
    <property type="match status" value="1"/>
</dbReference>
<name>A0A245ZF33_9SPHN</name>
<dbReference type="OrthoDB" id="9806941at2"/>
<comment type="function">
    <text evidence="9 11">FliM is one of three proteins (FliG, FliN, FliM) that forms the rotor-mounted switch complex (C ring), located at the base of the basal body. This complex interacts with the CheY and CheZ chemotaxis proteins, in addition to contacting components of the motor that determine the direction of flagellar rotation.</text>
</comment>
<keyword evidence="3 11" id="KW-1003">Cell membrane</keyword>
<dbReference type="Proteomes" id="UP000197783">
    <property type="component" value="Unassembled WGS sequence"/>
</dbReference>
<keyword evidence="13" id="KW-0966">Cell projection</keyword>
<dbReference type="InterPro" id="IPR001689">
    <property type="entry name" value="Flag_FliM"/>
</dbReference>
<keyword evidence="5 11" id="KW-0997">Cell inner membrane</keyword>
<dbReference type="PANTHER" id="PTHR30034">
    <property type="entry name" value="FLAGELLAR MOTOR SWITCH PROTEIN FLIM"/>
    <property type="match status" value="1"/>
</dbReference>
<dbReference type="InterPro" id="IPR001543">
    <property type="entry name" value="FliN-like_C"/>
</dbReference>
<keyword evidence="13" id="KW-0969">Cilium</keyword>
<keyword evidence="14" id="KW-1185">Reference proteome</keyword>
<dbReference type="Pfam" id="PF02154">
    <property type="entry name" value="FliM"/>
    <property type="match status" value="1"/>
</dbReference>
<dbReference type="PIRSF" id="PIRSF002888">
    <property type="entry name" value="FliM"/>
    <property type="match status" value="1"/>
</dbReference>
<comment type="similarity">
    <text evidence="1 11">Belongs to the FliM family.</text>
</comment>
<evidence type="ECO:0000256" key="6">
    <source>
        <dbReference type="ARBA" id="ARBA00022779"/>
    </source>
</evidence>
<protein>
    <recommendedName>
        <fullName evidence="2 10">Flagellar motor switch protein FliM</fullName>
    </recommendedName>
</protein>
<evidence type="ECO:0000313" key="13">
    <source>
        <dbReference type="EMBL" id="OWK28329.1"/>
    </source>
</evidence>
<reference evidence="13 14" key="1">
    <citation type="submission" date="2017-03" db="EMBL/GenBank/DDBJ databases">
        <title>Genome sequence of Sphingomonas mucosissima DSM 17494.</title>
        <authorList>
            <person name="Poehlein A."/>
            <person name="Wuebbeler J.H."/>
            <person name="Steinbuechel A."/>
            <person name="Daniel R."/>
        </authorList>
    </citation>
    <scope>NUCLEOTIDE SEQUENCE [LARGE SCALE GENOMIC DNA]</scope>
    <source>
        <strain evidence="13 14">DSM 17494</strain>
    </source>
</reference>
<feature type="domain" description="Flagellar motor switch protein FliN-like C-terminal" evidence="12">
    <location>
        <begin position="265"/>
        <end position="332"/>
    </location>
</feature>
<keyword evidence="13" id="KW-0282">Flagellum</keyword>
<dbReference type="GO" id="GO:0050918">
    <property type="term" value="P:positive chemotaxis"/>
    <property type="evidence" value="ECO:0007669"/>
    <property type="project" value="TreeGrafter"/>
</dbReference>
<evidence type="ECO:0000256" key="1">
    <source>
        <dbReference type="ARBA" id="ARBA00011049"/>
    </source>
</evidence>
<keyword evidence="8 11" id="KW-0975">Bacterial flagellum</keyword>
<keyword evidence="7 11" id="KW-0472">Membrane</keyword>
<proteinExistence type="inferred from homology"/>
<dbReference type="SUPFAM" id="SSF101801">
    <property type="entry name" value="Surface presentation of antigens (SPOA)"/>
    <property type="match status" value="1"/>
</dbReference>
<keyword evidence="6 11" id="KW-0283">Flagellar rotation</keyword>
<evidence type="ECO:0000256" key="10">
    <source>
        <dbReference type="NCBIfam" id="TIGR01397"/>
    </source>
</evidence>
<dbReference type="SUPFAM" id="SSF103039">
    <property type="entry name" value="CheC-like"/>
    <property type="match status" value="1"/>
</dbReference>
<dbReference type="Pfam" id="PF01052">
    <property type="entry name" value="FliMN_C"/>
    <property type="match status" value="1"/>
</dbReference>
<gene>
    <name evidence="13" type="primary">fliM_2</name>
    <name evidence="13" type="ORF">SPMU_31850</name>
</gene>
<evidence type="ECO:0000313" key="14">
    <source>
        <dbReference type="Proteomes" id="UP000197783"/>
    </source>
</evidence>
<dbReference type="Gene3D" id="3.40.1550.10">
    <property type="entry name" value="CheC-like"/>
    <property type="match status" value="1"/>
</dbReference>
<dbReference type="PANTHER" id="PTHR30034:SF3">
    <property type="entry name" value="FLAGELLAR MOTOR SWITCH PROTEIN FLIM"/>
    <property type="match status" value="1"/>
</dbReference>